<comment type="caution">
    <text evidence="1">The sequence shown here is derived from an EMBL/GenBank/DDBJ whole genome shotgun (WGS) entry which is preliminary data.</text>
</comment>
<geneLocation type="plasmid" evidence="1">
    <name>pLPU83b</name>
</geneLocation>
<protein>
    <submittedName>
        <fullName evidence="1">Uncharacterized protein</fullName>
    </submittedName>
</protein>
<dbReference type="AlphaFoldDB" id="W6S1Z6"/>
<evidence type="ECO:0000313" key="2">
    <source>
        <dbReference type="Proteomes" id="UP000019443"/>
    </source>
</evidence>
<dbReference type="Proteomes" id="UP000019443">
    <property type="component" value="Unassembled WGS sequence"/>
</dbReference>
<reference evidence="1" key="1">
    <citation type="submission" date="2013-11" db="EMBL/GenBank/DDBJ databases">
        <title>Draft genome sequence of the broad-host-range Rhizobium sp. LPU83 strain, a member of the low-genetic diversity Oregon-like Rhizobium sp. group.</title>
        <authorList>
            <person name="Wibberg D."/>
            <person name="Puehler A."/>
            <person name="Schlueter A."/>
        </authorList>
    </citation>
    <scope>NUCLEOTIDE SEQUENCE [LARGE SCALE GENOMIC DNA]</scope>
    <source>
        <strain evidence="1">LPU83</strain>
        <plasmid evidence="1">pLPU83b</plasmid>
    </source>
</reference>
<evidence type="ECO:0000313" key="1">
    <source>
        <dbReference type="EMBL" id="CDM60446.1"/>
    </source>
</evidence>
<keyword evidence="1" id="KW-0614">Plasmid</keyword>
<sequence length="132" mass="14545">MRCVPRPLPHEYEPWRFRVLGAIIPDLDGFVAMERRNLPPPAIPILSLHLRPALLAGVGVVERAGPETLEMLRGQMTGVNKVPFSSATDEIMNHTCRSVASSQLQLIRESCPADSHLPNPAETTAFSRLIAK</sequence>
<dbReference type="EMBL" id="CBYB010000043">
    <property type="protein sequence ID" value="CDM60446.1"/>
    <property type="molecule type" value="Genomic_DNA"/>
</dbReference>
<organism evidence="1 2">
    <name type="scientific">Rhizobium favelukesii</name>
    <dbReference type="NCBI Taxonomy" id="348824"/>
    <lineage>
        <taxon>Bacteria</taxon>
        <taxon>Pseudomonadati</taxon>
        <taxon>Pseudomonadota</taxon>
        <taxon>Alphaproteobacteria</taxon>
        <taxon>Hyphomicrobiales</taxon>
        <taxon>Rhizobiaceae</taxon>
        <taxon>Rhizobium/Agrobacterium group</taxon>
        <taxon>Rhizobium</taxon>
    </lineage>
</organism>
<accession>W6S1Z6</accession>
<gene>
    <name evidence="1" type="ORF">LPU83_pLPU83b_0461</name>
</gene>
<keyword evidence="2" id="KW-1185">Reference proteome</keyword>
<name>W6S1Z6_9HYPH</name>
<proteinExistence type="predicted"/>